<comment type="caution">
    <text evidence="5">The sequence shown here is derived from an EMBL/GenBank/DDBJ whole genome shotgun (WGS) entry which is preliminary data.</text>
</comment>
<keyword evidence="2 5" id="KW-0489">Methyltransferase</keyword>
<gene>
    <name evidence="5" type="ORF">ACFVKH_05445</name>
</gene>
<comment type="similarity">
    <text evidence="1">Belongs to the class IV-like SAM-binding methyltransferase superfamily. RNA methyltransferase TrmH family.</text>
</comment>
<keyword evidence="6" id="KW-1185">Reference proteome</keyword>
<dbReference type="Proteomes" id="UP001600165">
    <property type="component" value="Unassembled WGS sequence"/>
</dbReference>
<accession>A0ABW6IDA6</accession>
<dbReference type="InterPro" id="IPR051259">
    <property type="entry name" value="rRNA_Methyltransferase"/>
</dbReference>
<evidence type="ECO:0000256" key="1">
    <source>
        <dbReference type="ARBA" id="ARBA00007228"/>
    </source>
</evidence>
<evidence type="ECO:0000313" key="5">
    <source>
        <dbReference type="EMBL" id="MFE4105712.1"/>
    </source>
</evidence>
<dbReference type="GO" id="GO:0032259">
    <property type="term" value="P:methylation"/>
    <property type="evidence" value="ECO:0007669"/>
    <property type="project" value="UniProtKB-KW"/>
</dbReference>
<dbReference type="InterPro" id="IPR029028">
    <property type="entry name" value="Alpha/beta_knot_MTases"/>
</dbReference>
<dbReference type="Pfam" id="PF00588">
    <property type="entry name" value="SpoU_methylase"/>
    <property type="match status" value="1"/>
</dbReference>
<dbReference type="EMBL" id="JBHZOL010000031">
    <property type="protein sequence ID" value="MFE4105712.1"/>
    <property type="molecule type" value="Genomic_DNA"/>
</dbReference>
<dbReference type="RefSeq" id="WP_377962764.1">
    <property type="nucleotide sequence ID" value="NZ_JBHZOL010000031.1"/>
</dbReference>
<dbReference type="PANTHER" id="PTHR43191">
    <property type="entry name" value="RRNA METHYLTRANSFERASE 3"/>
    <property type="match status" value="1"/>
</dbReference>
<reference evidence="5 6" key="1">
    <citation type="submission" date="2024-10" db="EMBL/GenBank/DDBJ databases">
        <authorList>
            <person name="Ratan Roy A."/>
            <person name="Morales Sandoval P.H."/>
            <person name="De Los Santos Villalobos S."/>
            <person name="Chakraborty S."/>
            <person name="Mukherjee J."/>
        </authorList>
    </citation>
    <scope>NUCLEOTIDE SEQUENCE [LARGE SCALE GENOMIC DNA]</scope>
    <source>
        <strain evidence="5 6">S1</strain>
    </source>
</reference>
<organism evidence="5 6">
    <name type="scientific">Almyronema epifaneia S1</name>
    <dbReference type="NCBI Taxonomy" id="2991925"/>
    <lineage>
        <taxon>Bacteria</taxon>
        <taxon>Bacillati</taxon>
        <taxon>Cyanobacteriota</taxon>
        <taxon>Cyanophyceae</taxon>
        <taxon>Nodosilineales</taxon>
        <taxon>Nodosilineaceae</taxon>
        <taxon>Almyronema</taxon>
        <taxon>Almyronema epifaneia</taxon>
    </lineage>
</organism>
<dbReference type="PANTHER" id="PTHR43191:SF2">
    <property type="entry name" value="RRNA METHYLTRANSFERASE 3, MITOCHONDRIAL"/>
    <property type="match status" value="1"/>
</dbReference>
<sequence>MLTSLQNPLIKQIRKLSQAKERRSQQRFLLEGTHLLEVACSVNYPIEVVCYTPQWQARYPQLWQQAVAQAQRAEAVTPDVLKSIATTVNPDGVIATARQGAVKPCPANPDLGLVLETIQDPGNLGSIIRTAAAANVDGLWLSEDSVDLAHPKVLRSTAGQWFKLPMQISSDLSQQMSQWQQSGIQVLATAADAQQNYWNCDLRLPTVLLLGNEGGGLSPQMANLATDVIKIPIQPGVESLNVAIAAAVILFEAQRQRQSG</sequence>
<dbReference type="InterPro" id="IPR029064">
    <property type="entry name" value="Ribosomal_eL30-like_sf"/>
</dbReference>
<dbReference type="InterPro" id="IPR013123">
    <property type="entry name" value="SpoU_subst-bd"/>
</dbReference>
<dbReference type="CDD" id="cd18095">
    <property type="entry name" value="SpoU-like_rRNA-MTase"/>
    <property type="match status" value="1"/>
</dbReference>
<dbReference type="SUPFAM" id="SSF75217">
    <property type="entry name" value="alpha/beta knot"/>
    <property type="match status" value="1"/>
</dbReference>
<protein>
    <submittedName>
        <fullName evidence="5">TrmH family RNA methyltransferase</fullName>
    </submittedName>
</protein>
<evidence type="ECO:0000256" key="3">
    <source>
        <dbReference type="ARBA" id="ARBA00022679"/>
    </source>
</evidence>
<dbReference type="InterPro" id="IPR053888">
    <property type="entry name" value="MRM3-like_sub_bind"/>
</dbReference>
<evidence type="ECO:0000256" key="2">
    <source>
        <dbReference type="ARBA" id="ARBA00022603"/>
    </source>
</evidence>
<name>A0ABW6IDA6_9CYAN</name>
<dbReference type="GO" id="GO:0008168">
    <property type="term" value="F:methyltransferase activity"/>
    <property type="evidence" value="ECO:0007669"/>
    <property type="project" value="UniProtKB-KW"/>
</dbReference>
<dbReference type="Gene3D" id="3.30.1330.30">
    <property type="match status" value="1"/>
</dbReference>
<dbReference type="InterPro" id="IPR029026">
    <property type="entry name" value="tRNA_m1G_MTases_N"/>
</dbReference>
<dbReference type="Pfam" id="PF22435">
    <property type="entry name" value="MRM3-like_sub_bind"/>
    <property type="match status" value="1"/>
</dbReference>
<proteinExistence type="inferred from homology"/>
<evidence type="ECO:0000313" key="6">
    <source>
        <dbReference type="Proteomes" id="UP001600165"/>
    </source>
</evidence>
<evidence type="ECO:0000259" key="4">
    <source>
        <dbReference type="SMART" id="SM00967"/>
    </source>
</evidence>
<feature type="domain" description="RNA 2-O ribose methyltransferase substrate binding" evidence="4">
    <location>
        <begin position="29"/>
        <end position="103"/>
    </location>
</feature>
<dbReference type="SMART" id="SM00967">
    <property type="entry name" value="SpoU_sub_bind"/>
    <property type="match status" value="1"/>
</dbReference>
<dbReference type="SUPFAM" id="SSF55315">
    <property type="entry name" value="L30e-like"/>
    <property type="match status" value="1"/>
</dbReference>
<dbReference type="Gene3D" id="3.40.1280.10">
    <property type="match status" value="1"/>
</dbReference>
<keyword evidence="3" id="KW-0808">Transferase</keyword>
<dbReference type="InterPro" id="IPR001537">
    <property type="entry name" value="SpoU_MeTrfase"/>
</dbReference>